<protein>
    <submittedName>
        <fullName evidence="1">Uncharacterized protein</fullName>
    </submittedName>
</protein>
<sequence>MMLVLVAVVATVLPAVAVADVMVVGYAGGNGHQIGPAFYIQPGSNYAAANETVGFGWHAKSVSESEIIGNMTLGVMTNETIYEINVLDINFTFSSPQSATFNITVNVPSAVPGATTGDSAWPSGTYIYFSTTPFYFADGAISNSGTMKSVNLATSGTHTISFTDVTSSTTIYVAFAVGSGSIGSGSSAPSFSLTMVETAS</sequence>
<accession>Q9HL51</accession>
<evidence type="ECO:0000313" key="2">
    <source>
        <dbReference type="Proteomes" id="UP000001024"/>
    </source>
</evidence>
<name>Q9HL51_THEAC</name>
<dbReference type="KEGG" id="tac:Ta0380"/>
<proteinExistence type="predicted"/>
<organism evidence="1 2">
    <name type="scientific">Thermoplasma acidophilum (strain ATCC 25905 / DSM 1728 / JCM 9062 / NBRC 15155 / AMRC-C165)</name>
    <dbReference type="NCBI Taxonomy" id="273075"/>
    <lineage>
        <taxon>Archaea</taxon>
        <taxon>Methanobacteriati</taxon>
        <taxon>Thermoplasmatota</taxon>
        <taxon>Thermoplasmata</taxon>
        <taxon>Thermoplasmatales</taxon>
        <taxon>Thermoplasmataceae</taxon>
        <taxon>Thermoplasma</taxon>
    </lineage>
</organism>
<reference evidence="1 2" key="1">
    <citation type="journal article" date="2000" name="Nature">
        <title>The genome sequence of the thermoacidophilic scavenger Thermoplasma acidophilum.</title>
        <authorList>
            <person name="Ruepp A."/>
            <person name="Graml W."/>
            <person name="Santos-Martinez M.L."/>
            <person name="Koretke K.K."/>
            <person name="Volker C."/>
            <person name="Mewes H.W."/>
            <person name="Frishman D."/>
            <person name="Stocker S."/>
            <person name="Lupas A.N."/>
            <person name="Baumeister W."/>
        </authorList>
    </citation>
    <scope>NUCLEOTIDE SEQUENCE [LARGE SCALE GENOMIC DNA]</scope>
    <source>
        <strain evidence="2">ATCC 25905 / DSM 1728 / JCM 9062 / NBRC 15155 / AMRC-C165</strain>
    </source>
</reference>
<dbReference type="HOGENOM" id="CLU_1363708_0_0_2"/>
<dbReference type="EMBL" id="AL445064">
    <property type="protein sequence ID" value="CAC11524.1"/>
    <property type="molecule type" value="Genomic_DNA"/>
</dbReference>
<dbReference type="InParanoid" id="Q9HL51"/>
<dbReference type="Proteomes" id="UP000001024">
    <property type="component" value="Chromosome"/>
</dbReference>
<dbReference type="EnsemblBacteria" id="CAC11524">
    <property type="protein sequence ID" value="CAC11524"/>
    <property type="gene ID" value="CAC11524"/>
</dbReference>
<keyword evidence="2" id="KW-1185">Reference proteome</keyword>
<evidence type="ECO:0000313" key="1">
    <source>
        <dbReference type="EMBL" id="CAC11524.1"/>
    </source>
</evidence>
<dbReference type="AlphaFoldDB" id="Q9HL51"/>
<dbReference type="PaxDb" id="273075-Ta0380"/>
<gene>
    <name evidence="1" type="ordered locus">Ta0380</name>
</gene>